<dbReference type="Gene3D" id="3.30.230.10">
    <property type="match status" value="1"/>
</dbReference>
<evidence type="ECO:0000259" key="9">
    <source>
        <dbReference type="PROSITE" id="PS50881"/>
    </source>
</evidence>
<name>A0A8J6T9K7_9DELT</name>
<comment type="domain">
    <text evidence="7">The N-terminal domain interacts with the head of the 30S subunit; the C-terminal domain interacts with the body and contacts protein S4. The interaction surface between S4 and S5 is involved in control of translational fidelity.</text>
</comment>
<evidence type="ECO:0000313" key="10">
    <source>
        <dbReference type="EMBL" id="MBC8178748.1"/>
    </source>
</evidence>
<dbReference type="AlphaFoldDB" id="A0A8J6T9K7"/>
<evidence type="ECO:0000256" key="4">
    <source>
        <dbReference type="ARBA" id="ARBA00022980"/>
    </source>
</evidence>
<keyword evidence="4 7" id="KW-0689">Ribosomal protein</keyword>
<dbReference type="InterPro" id="IPR020568">
    <property type="entry name" value="Ribosomal_Su5_D2-typ_SF"/>
</dbReference>
<keyword evidence="5 7" id="KW-0687">Ribonucleoprotein</keyword>
<comment type="subunit">
    <text evidence="7">Part of the 30S ribosomal subunit. Contacts proteins S4 and S8.</text>
</comment>
<evidence type="ECO:0000256" key="3">
    <source>
        <dbReference type="ARBA" id="ARBA00022884"/>
    </source>
</evidence>
<dbReference type="GO" id="GO:0005737">
    <property type="term" value="C:cytoplasm"/>
    <property type="evidence" value="ECO:0007669"/>
    <property type="project" value="UniProtKB-ARBA"/>
</dbReference>
<evidence type="ECO:0000256" key="6">
    <source>
        <dbReference type="ARBA" id="ARBA00035255"/>
    </source>
</evidence>
<dbReference type="GO" id="GO:0042254">
    <property type="term" value="P:ribosome biogenesis"/>
    <property type="evidence" value="ECO:0007669"/>
    <property type="project" value="UniProtKB-ARBA"/>
</dbReference>
<dbReference type="InterPro" id="IPR005712">
    <property type="entry name" value="Ribosomal_uS5_bac-type"/>
</dbReference>
<dbReference type="HAMAP" id="MF_01307_B">
    <property type="entry name" value="Ribosomal_uS5_B"/>
    <property type="match status" value="1"/>
</dbReference>
<dbReference type="Gene3D" id="3.30.160.20">
    <property type="match status" value="1"/>
</dbReference>
<dbReference type="InterPro" id="IPR000851">
    <property type="entry name" value="Ribosomal_uS5"/>
</dbReference>
<dbReference type="EMBL" id="JACNJD010000309">
    <property type="protein sequence ID" value="MBC8178748.1"/>
    <property type="molecule type" value="Genomic_DNA"/>
</dbReference>
<comment type="function">
    <text evidence="7">Located at the back of the 30S subunit body where it stabilizes the conformation of the head with respect to the body.</text>
</comment>
<keyword evidence="3 7" id="KW-0694">RNA-binding</keyword>
<comment type="similarity">
    <text evidence="1 7 8">Belongs to the universal ribosomal protein uS5 family.</text>
</comment>
<proteinExistence type="inferred from homology"/>
<dbReference type="GO" id="GO:0006412">
    <property type="term" value="P:translation"/>
    <property type="evidence" value="ECO:0007669"/>
    <property type="project" value="UniProtKB-UniRule"/>
</dbReference>
<dbReference type="InterPro" id="IPR013810">
    <property type="entry name" value="Ribosomal_uS5_N"/>
</dbReference>
<dbReference type="Pfam" id="PF03719">
    <property type="entry name" value="Ribosomal_S5_C"/>
    <property type="match status" value="1"/>
</dbReference>
<evidence type="ECO:0000256" key="8">
    <source>
        <dbReference type="RuleBase" id="RU003823"/>
    </source>
</evidence>
<gene>
    <name evidence="7 10" type="primary">rpsE</name>
    <name evidence="10" type="ORF">H8E19_15190</name>
</gene>
<sequence>MFQGDDEAQLIEKVVHINRVAKVVKGGRRFSFSAIVVVGDGKGMVGSGLGKANQVPDAIRKGVDRARKDMGNVCLDDTSIPYEVIGKSGAGRVLLKPAGQGTGLIAGGAVRAVLEAAGVQNILTKCLGSHNPHNIVKATIKGLRSLRSPEEIMSRRGKLAEERAGNG</sequence>
<comment type="function">
    <text evidence="7">With S4 and S12 plays an important role in translational accuracy.</text>
</comment>
<evidence type="ECO:0000256" key="5">
    <source>
        <dbReference type="ARBA" id="ARBA00023274"/>
    </source>
</evidence>
<accession>A0A8J6T9K7</accession>
<dbReference type="InterPro" id="IPR018192">
    <property type="entry name" value="Ribosomal_uS5_N_CS"/>
</dbReference>
<reference evidence="10 11" key="1">
    <citation type="submission" date="2020-08" db="EMBL/GenBank/DDBJ databases">
        <title>Bridging the membrane lipid divide: bacteria of the FCB group superphylum have the potential to synthesize archaeal ether lipids.</title>
        <authorList>
            <person name="Villanueva L."/>
            <person name="Von Meijenfeldt F.A.B."/>
            <person name="Westbye A.B."/>
            <person name="Yadav S."/>
            <person name="Hopmans E.C."/>
            <person name="Dutilh B.E."/>
            <person name="Sinninghe Damste J.S."/>
        </authorList>
    </citation>
    <scope>NUCLEOTIDE SEQUENCE [LARGE SCALE GENOMIC DNA]</scope>
    <source>
        <strain evidence="10">NIOZ-UU27</strain>
    </source>
</reference>
<evidence type="ECO:0000256" key="7">
    <source>
        <dbReference type="HAMAP-Rule" id="MF_01307"/>
    </source>
</evidence>
<dbReference type="PANTHER" id="PTHR48277:SF1">
    <property type="entry name" value="MITOCHONDRIAL RIBOSOMAL PROTEIN S5"/>
    <property type="match status" value="1"/>
</dbReference>
<dbReference type="Proteomes" id="UP000650524">
    <property type="component" value="Unassembled WGS sequence"/>
</dbReference>
<dbReference type="FunFam" id="3.30.230.10:FF:000002">
    <property type="entry name" value="30S ribosomal protein S5"/>
    <property type="match status" value="1"/>
</dbReference>
<dbReference type="FunFam" id="3.30.160.20:FF:000001">
    <property type="entry name" value="30S ribosomal protein S5"/>
    <property type="match status" value="1"/>
</dbReference>
<dbReference type="InterPro" id="IPR005324">
    <property type="entry name" value="Ribosomal_uS5_C"/>
</dbReference>
<dbReference type="PANTHER" id="PTHR48277">
    <property type="entry name" value="MITOCHONDRIAL RIBOSOMAL PROTEIN S5"/>
    <property type="match status" value="1"/>
</dbReference>
<dbReference type="SUPFAM" id="SSF54768">
    <property type="entry name" value="dsRNA-binding domain-like"/>
    <property type="match status" value="1"/>
</dbReference>
<evidence type="ECO:0000256" key="2">
    <source>
        <dbReference type="ARBA" id="ARBA00022730"/>
    </source>
</evidence>
<feature type="domain" description="S5 DRBM" evidence="9">
    <location>
        <begin position="10"/>
        <end position="73"/>
    </location>
</feature>
<dbReference type="InterPro" id="IPR014721">
    <property type="entry name" value="Ribsml_uS5_D2-typ_fold_subgr"/>
</dbReference>
<dbReference type="PROSITE" id="PS00585">
    <property type="entry name" value="RIBOSOMAL_S5"/>
    <property type="match status" value="1"/>
</dbReference>
<organism evidence="10 11">
    <name type="scientific">Candidatus Desulfacyla euxinica</name>
    <dbReference type="NCBI Taxonomy" id="2841693"/>
    <lineage>
        <taxon>Bacteria</taxon>
        <taxon>Deltaproteobacteria</taxon>
        <taxon>Candidatus Desulfacyla</taxon>
    </lineage>
</organism>
<dbReference type="SUPFAM" id="SSF54211">
    <property type="entry name" value="Ribosomal protein S5 domain 2-like"/>
    <property type="match status" value="1"/>
</dbReference>
<evidence type="ECO:0000313" key="11">
    <source>
        <dbReference type="Proteomes" id="UP000650524"/>
    </source>
</evidence>
<dbReference type="GO" id="GO:0015935">
    <property type="term" value="C:small ribosomal subunit"/>
    <property type="evidence" value="ECO:0007669"/>
    <property type="project" value="InterPro"/>
</dbReference>
<protein>
    <recommendedName>
        <fullName evidence="6 7">Small ribosomal subunit protein uS5</fullName>
    </recommendedName>
</protein>
<dbReference type="NCBIfam" id="TIGR01021">
    <property type="entry name" value="rpsE_bact"/>
    <property type="match status" value="1"/>
</dbReference>
<comment type="caution">
    <text evidence="10">The sequence shown here is derived from an EMBL/GenBank/DDBJ whole genome shotgun (WGS) entry which is preliminary data.</text>
</comment>
<dbReference type="GO" id="GO:0019843">
    <property type="term" value="F:rRNA binding"/>
    <property type="evidence" value="ECO:0007669"/>
    <property type="project" value="UniProtKB-UniRule"/>
</dbReference>
<dbReference type="Pfam" id="PF00333">
    <property type="entry name" value="Ribosomal_S5"/>
    <property type="match status" value="1"/>
</dbReference>
<dbReference type="PROSITE" id="PS50881">
    <property type="entry name" value="S5_DSRBD"/>
    <property type="match status" value="1"/>
</dbReference>
<keyword evidence="2 7" id="KW-0699">rRNA-binding</keyword>
<evidence type="ECO:0000256" key="1">
    <source>
        <dbReference type="ARBA" id="ARBA00008945"/>
    </source>
</evidence>
<dbReference type="GO" id="GO:0003735">
    <property type="term" value="F:structural constituent of ribosome"/>
    <property type="evidence" value="ECO:0007669"/>
    <property type="project" value="UniProtKB-UniRule"/>
</dbReference>